<dbReference type="AlphaFoldDB" id="A0A5B0MR83"/>
<reference evidence="1 2" key="1">
    <citation type="submission" date="2019-05" db="EMBL/GenBank/DDBJ databases">
        <title>Emergence of the Ug99 lineage of the wheat stem rust pathogen through somatic hybridization.</title>
        <authorList>
            <person name="Li F."/>
            <person name="Upadhyaya N.M."/>
            <person name="Sperschneider J."/>
            <person name="Matny O."/>
            <person name="Nguyen-Phuc H."/>
            <person name="Mago R."/>
            <person name="Raley C."/>
            <person name="Miller M.E."/>
            <person name="Silverstein K.A.T."/>
            <person name="Henningsen E."/>
            <person name="Hirsch C.D."/>
            <person name="Visser B."/>
            <person name="Pretorius Z.A."/>
            <person name="Steffenson B.J."/>
            <person name="Schwessinger B."/>
            <person name="Dodds P.N."/>
            <person name="Figueroa M."/>
        </authorList>
    </citation>
    <scope>NUCLEOTIDE SEQUENCE [LARGE SCALE GENOMIC DNA]</scope>
    <source>
        <strain evidence="1">21-0</strain>
    </source>
</reference>
<dbReference type="OrthoDB" id="10273020at2759"/>
<keyword evidence="2" id="KW-1185">Reference proteome</keyword>
<evidence type="ECO:0000313" key="2">
    <source>
        <dbReference type="Proteomes" id="UP000324748"/>
    </source>
</evidence>
<sequence length="56" mass="5926">MPLSMIFGRASMLRVPLHTNPDTGHLDTRIIKGAVEAAAACTNLTRLDASGSDDDT</sequence>
<dbReference type="Proteomes" id="UP000324748">
    <property type="component" value="Unassembled WGS sequence"/>
</dbReference>
<gene>
    <name evidence="1" type="ORF">PGT21_012037</name>
</gene>
<proteinExistence type="predicted"/>
<dbReference type="EMBL" id="VSWC01000132">
    <property type="protein sequence ID" value="KAA1079455.1"/>
    <property type="molecule type" value="Genomic_DNA"/>
</dbReference>
<protein>
    <submittedName>
        <fullName evidence="1">Uncharacterized protein</fullName>
    </submittedName>
</protein>
<organism evidence="1 2">
    <name type="scientific">Puccinia graminis f. sp. tritici</name>
    <dbReference type="NCBI Taxonomy" id="56615"/>
    <lineage>
        <taxon>Eukaryota</taxon>
        <taxon>Fungi</taxon>
        <taxon>Dikarya</taxon>
        <taxon>Basidiomycota</taxon>
        <taxon>Pucciniomycotina</taxon>
        <taxon>Pucciniomycetes</taxon>
        <taxon>Pucciniales</taxon>
        <taxon>Pucciniaceae</taxon>
        <taxon>Puccinia</taxon>
    </lineage>
</organism>
<accession>A0A5B0MR83</accession>
<comment type="caution">
    <text evidence="1">The sequence shown here is derived from an EMBL/GenBank/DDBJ whole genome shotgun (WGS) entry which is preliminary data.</text>
</comment>
<evidence type="ECO:0000313" key="1">
    <source>
        <dbReference type="EMBL" id="KAA1079455.1"/>
    </source>
</evidence>
<name>A0A5B0MR83_PUCGR</name>